<organism evidence="2 3">
    <name type="scientific">Parasponia andersonii</name>
    <name type="common">Sponia andersonii</name>
    <dbReference type="NCBI Taxonomy" id="3476"/>
    <lineage>
        <taxon>Eukaryota</taxon>
        <taxon>Viridiplantae</taxon>
        <taxon>Streptophyta</taxon>
        <taxon>Embryophyta</taxon>
        <taxon>Tracheophyta</taxon>
        <taxon>Spermatophyta</taxon>
        <taxon>Magnoliopsida</taxon>
        <taxon>eudicotyledons</taxon>
        <taxon>Gunneridae</taxon>
        <taxon>Pentapetalae</taxon>
        <taxon>rosids</taxon>
        <taxon>fabids</taxon>
        <taxon>Rosales</taxon>
        <taxon>Cannabaceae</taxon>
        <taxon>Parasponia</taxon>
    </lineage>
</organism>
<dbReference type="OrthoDB" id="10368897at2759"/>
<dbReference type="Proteomes" id="UP000237105">
    <property type="component" value="Unassembled WGS sequence"/>
</dbReference>
<evidence type="ECO:0000256" key="1">
    <source>
        <dbReference type="SAM" id="MobiDB-lite"/>
    </source>
</evidence>
<name>A0A2P5ANX6_PARAD</name>
<keyword evidence="3" id="KW-1185">Reference proteome</keyword>
<protein>
    <submittedName>
        <fullName evidence="2">Uncharacterized protein</fullName>
    </submittedName>
</protein>
<feature type="compositionally biased region" description="Polar residues" evidence="1">
    <location>
        <begin position="29"/>
        <end position="44"/>
    </location>
</feature>
<feature type="region of interest" description="Disordered" evidence="1">
    <location>
        <begin position="21"/>
        <end position="58"/>
    </location>
</feature>
<feature type="compositionally biased region" description="Polar residues" evidence="1">
    <location>
        <begin position="78"/>
        <end position="90"/>
    </location>
</feature>
<evidence type="ECO:0000313" key="2">
    <source>
        <dbReference type="EMBL" id="PON38242.1"/>
    </source>
</evidence>
<sequence length="99" mass="10678">MSNMTEQFLEMVQADLDINGQMVLRPESPSDSSNSEAKMDQSSGSEDEYNPKDSLEGLVSLFGDTSGGLNVIKQSLAETSSQMDTTTSNPIDIKVRGVN</sequence>
<proteinExistence type="predicted"/>
<feature type="region of interest" description="Disordered" evidence="1">
    <location>
        <begin position="78"/>
        <end position="99"/>
    </location>
</feature>
<evidence type="ECO:0000313" key="3">
    <source>
        <dbReference type="Proteomes" id="UP000237105"/>
    </source>
</evidence>
<accession>A0A2P5ANX6</accession>
<comment type="caution">
    <text evidence="2">The sequence shown here is derived from an EMBL/GenBank/DDBJ whole genome shotgun (WGS) entry which is preliminary data.</text>
</comment>
<dbReference type="EMBL" id="JXTB01000502">
    <property type="protein sequence ID" value="PON38242.1"/>
    <property type="molecule type" value="Genomic_DNA"/>
</dbReference>
<dbReference type="AlphaFoldDB" id="A0A2P5ANX6"/>
<gene>
    <name evidence="2" type="ORF">PanWU01x14_313980</name>
</gene>
<reference evidence="3" key="1">
    <citation type="submission" date="2016-06" db="EMBL/GenBank/DDBJ databases">
        <title>Parallel loss of symbiosis genes in relatives of nitrogen-fixing non-legume Parasponia.</title>
        <authorList>
            <person name="Van Velzen R."/>
            <person name="Holmer R."/>
            <person name="Bu F."/>
            <person name="Rutten L."/>
            <person name="Van Zeijl A."/>
            <person name="Liu W."/>
            <person name="Santuari L."/>
            <person name="Cao Q."/>
            <person name="Sharma T."/>
            <person name="Shen D."/>
            <person name="Roswanjaya Y."/>
            <person name="Wardhani T."/>
            <person name="Kalhor M.S."/>
            <person name="Jansen J."/>
            <person name="Van den Hoogen J."/>
            <person name="Gungor B."/>
            <person name="Hartog M."/>
            <person name="Hontelez J."/>
            <person name="Verver J."/>
            <person name="Yang W.-C."/>
            <person name="Schijlen E."/>
            <person name="Repin R."/>
            <person name="Schilthuizen M."/>
            <person name="Schranz E."/>
            <person name="Heidstra R."/>
            <person name="Miyata K."/>
            <person name="Fedorova E."/>
            <person name="Kohlen W."/>
            <person name="Bisseling T."/>
            <person name="Smit S."/>
            <person name="Geurts R."/>
        </authorList>
    </citation>
    <scope>NUCLEOTIDE SEQUENCE [LARGE SCALE GENOMIC DNA]</scope>
    <source>
        <strain evidence="3">cv. WU1-14</strain>
    </source>
</reference>